<evidence type="ECO:0000259" key="2">
    <source>
        <dbReference type="SMART" id="SM00360"/>
    </source>
</evidence>
<dbReference type="InterPro" id="IPR012677">
    <property type="entry name" value="Nucleotide-bd_a/b_plait_sf"/>
</dbReference>
<feature type="domain" description="RRM" evidence="2">
    <location>
        <begin position="1003"/>
        <end position="1076"/>
    </location>
</feature>
<organism evidence="3">
    <name type="scientific">Chromera velia CCMP2878</name>
    <dbReference type="NCBI Taxonomy" id="1169474"/>
    <lineage>
        <taxon>Eukaryota</taxon>
        <taxon>Sar</taxon>
        <taxon>Alveolata</taxon>
        <taxon>Colpodellida</taxon>
        <taxon>Chromeraceae</taxon>
        <taxon>Chromera</taxon>
    </lineage>
</organism>
<feature type="region of interest" description="Disordered" evidence="1">
    <location>
        <begin position="135"/>
        <end position="162"/>
    </location>
</feature>
<evidence type="ECO:0000313" key="3">
    <source>
        <dbReference type="EMBL" id="CEM30325.1"/>
    </source>
</evidence>
<feature type="region of interest" description="Disordered" evidence="1">
    <location>
        <begin position="601"/>
        <end position="808"/>
    </location>
</feature>
<evidence type="ECO:0000256" key="1">
    <source>
        <dbReference type="SAM" id="MobiDB-lite"/>
    </source>
</evidence>
<dbReference type="EMBL" id="CDMZ01001294">
    <property type="protein sequence ID" value="CEM30325.1"/>
    <property type="molecule type" value="Genomic_DNA"/>
</dbReference>
<feature type="compositionally biased region" description="Low complexity" evidence="1">
    <location>
        <begin position="700"/>
        <end position="715"/>
    </location>
</feature>
<dbReference type="AlphaFoldDB" id="A0A0G4GK61"/>
<gene>
    <name evidence="3" type="ORF">Cvel_22263</name>
</gene>
<feature type="domain" description="RRM" evidence="2">
    <location>
        <begin position="415"/>
        <end position="484"/>
    </location>
</feature>
<feature type="compositionally biased region" description="Pro residues" evidence="1">
    <location>
        <begin position="561"/>
        <end position="571"/>
    </location>
</feature>
<dbReference type="SUPFAM" id="SSF54928">
    <property type="entry name" value="RNA-binding domain, RBD"/>
    <property type="match status" value="2"/>
</dbReference>
<dbReference type="CDD" id="cd00590">
    <property type="entry name" value="RRM_SF"/>
    <property type="match status" value="1"/>
</dbReference>
<sequence>MLEGARLRGERGGTGMILEPECPGEPCGVNGALVFLLIDAPETGVHETVARQKILNSLNDLIRAQGKPCKEGEPVPQLSVGTSGSTTRLVFHRRELKGAGAEKETDIFPPRGKRSEGGFAEALSLAIDMTDKDLRSMSKRPEVSEPPPDQWETTPNAHKTADDRQTEMLLSRPQVVFAIVTAGTGEESANSRVERLCAALREAVEDRMRRQGWVFLFVGLGEGSSRFLKSDLVRLSGRKEAVFISKDATTALSGVSAALLSIRQYTCSYRGFMMDKKGQGESRDVPKPKFFRAFLLASAGTIFDDEKEKTGGLQRGGDNTEREGGEDSGRKEKEQWRDEKTVNPEENSFRKVPIPPGPAYANAKTALHAHTQKEPLLPTPYPLPSLPLHSNVQQRSVSSHPPRSSVPAPPPPFVTVSVSGLTPDITTSRLHSALKNVGFPPLEMHAGTDPGGGPFVRFSKLEQAESLLREFPSMFLAGQKIPFHLNTEPTNPAVEKGPPQTVPPTSASLSPSLTPSRQNLPVDPRLPSQQKAAASLQTPATTGTTPHPPASRMLRDIALPPAIPQPPPGYPNYPCSQSPGTAAAAEATTLLHLHTGQTDVWESTTANPKHAKDKAPFSMPNQPPPPPGPPPGPPNLAVLPTPSRAPPTLQEASPMSRRHPPQTPGPAILGILPTPTAPHAPPSSLQKRHEDFTSPPAPTPSATEPSPSASSTSLPHTKPPIAKAPPASLTSSSAPSIKLPSAHASPTVVPSSSAPSASPPPASAPSASLPPTRTPSSLPSQNNMATLQEDPVPPKSAPTDAAAAAAEKTGRLPRVWVSGLDEETTLESLSVSIEDIGVTPIEVSLYRPTSSEGQPGVFACAQFSSEQDAKALVGGGPFLLMDDGENLLFELARPFTDSEAHLQSLPKIWILDLPRGAERKSLAEQIATLGISPVEVKVVNNTHMMQGGKCVEGKIACVWFATKAEVSILLSDGPSKVRLCGYSLRFRLGRRKRVTVGEGELFDVCVTQLATTTTAETLRAGVSRLGLQPLHLHVPRCGDSAKKNEGFGFVSFQTEKEAAALMRVKVEIDGKTVGLEWADIC</sequence>
<dbReference type="Gene3D" id="3.30.70.330">
    <property type="match status" value="1"/>
</dbReference>
<feature type="domain" description="RRM" evidence="2">
    <location>
        <begin position="814"/>
        <end position="890"/>
    </location>
</feature>
<dbReference type="GO" id="GO:0003723">
    <property type="term" value="F:RNA binding"/>
    <property type="evidence" value="ECO:0007669"/>
    <property type="project" value="InterPro"/>
</dbReference>
<feature type="region of interest" description="Disordered" evidence="1">
    <location>
        <begin position="306"/>
        <end position="361"/>
    </location>
</feature>
<accession>A0A0G4GK61</accession>
<dbReference type="InterPro" id="IPR035979">
    <property type="entry name" value="RBD_domain_sf"/>
</dbReference>
<name>A0A0G4GK61_9ALVE</name>
<feature type="compositionally biased region" description="Low complexity" evidence="1">
    <location>
        <begin position="724"/>
        <end position="756"/>
    </location>
</feature>
<reference evidence="3" key="1">
    <citation type="submission" date="2014-11" db="EMBL/GenBank/DDBJ databases">
        <authorList>
            <person name="Otto D Thomas"/>
            <person name="Naeem Raeece"/>
        </authorList>
    </citation>
    <scope>NUCLEOTIDE SEQUENCE</scope>
</reference>
<dbReference type="SMART" id="SM00360">
    <property type="entry name" value="RRM"/>
    <property type="match status" value="3"/>
</dbReference>
<feature type="compositionally biased region" description="Basic and acidic residues" evidence="1">
    <location>
        <begin position="318"/>
        <end position="349"/>
    </location>
</feature>
<protein>
    <recommendedName>
        <fullName evidence="2">RRM domain-containing protein</fullName>
    </recommendedName>
</protein>
<feature type="compositionally biased region" description="Pro residues" evidence="1">
    <location>
        <begin position="621"/>
        <end position="634"/>
    </location>
</feature>
<feature type="compositionally biased region" description="Low complexity" evidence="1">
    <location>
        <begin position="764"/>
        <end position="780"/>
    </location>
</feature>
<feature type="region of interest" description="Disordered" evidence="1">
    <location>
        <begin position="374"/>
        <end position="410"/>
    </location>
</feature>
<feature type="compositionally biased region" description="Low complexity" evidence="1">
    <location>
        <begin position="503"/>
        <end position="516"/>
    </location>
</feature>
<proteinExistence type="predicted"/>
<feature type="region of interest" description="Disordered" evidence="1">
    <location>
        <begin position="486"/>
        <end position="581"/>
    </location>
</feature>
<dbReference type="VEuPathDB" id="CryptoDB:Cvel_22263"/>
<dbReference type="InterPro" id="IPR000504">
    <property type="entry name" value="RRM_dom"/>
</dbReference>
<feature type="compositionally biased region" description="Polar residues" evidence="1">
    <location>
        <begin position="527"/>
        <end position="537"/>
    </location>
</feature>
<feature type="compositionally biased region" description="Low complexity" evidence="1">
    <location>
        <begin position="396"/>
        <end position="406"/>
    </location>
</feature>